<accession>A0ABW2G128</accession>
<protein>
    <submittedName>
        <fullName evidence="2">Uncharacterized protein</fullName>
    </submittedName>
</protein>
<feature type="region of interest" description="Disordered" evidence="1">
    <location>
        <begin position="1"/>
        <end position="23"/>
    </location>
</feature>
<organism evidence="2 3">
    <name type="scientific">Kitasatospora paranensis</name>
    <dbReference type="NCBI Taxonomy" id="258053"/>
    <lineage>
        <taxon>Bacteria</taxon>
        <taxon>Bacillati</taxon>
        <taxon>Actinomycetota</taxon>
        <taxon>Actinomycetes</taxon>
        <taxon>Kitasatosporales</taxon>
        <taxon>Streptomycetaceae</taxon>
        <taxon>Kitasatospora</taxon>
    </lineage>
</organism>
<evidence type="ECO:0000313" key="3">
    <source>
        <dbReference type="Proteomes" id="UP001596435"/>
    </source>
</evidence>
<sequence length="64" mass="5862">ADGAQGEGLGGGEGDRLLGSSGSEQDVAVEAVAGFPADAAEVAVGGVEVGACAGDGAGEPFQDG</sequence>
<evidence type="ECO:0000313" key="2">
    <source>
        <dbReference type="EMBL" id="MFC7182039.1"/>
    </source>
</evidence>
<proteinExistence type="predicted"/>
<comment type="caution">
    <text evidence="2">The sequence shown here is derived from an EMBL/GenBank/DDBJ whole genome shotgun (WGS) entry which is preliminary data.</text>
</comment>
<dbReference type="RefSeq" id="WP_380231708.1">
    <property type="nucleotide sequence ID" value="NZ_JBHTAJ010000040.1"/>
</dbReference>
<dbReference type="EMBL" id="JBHTAJ010000040">
    <property type="protein sequence ID" value="MFC7182039.1"/>
    <property type="molecule type" value="Genomic_DNA"/>
</dbReference>
<evidence type="ECO:0000256" key="1">
    <source>
        <dbReference type="SAM" id="MobiDB-lite"/>
    </source>
</evidence>
<name>A0ABW2G128_9ACTN</name>
<dbReference type="Proteomes" id="UP001596435">
    <property type="component" value="Unassembled WGS sequence"/>
</dbReference>
<feature type="non-terminal residue" evidence="2">
    <location>
        <position position="1"/>
    </location>
</feature>
<reference evidence="3" key="1">
    <citation type="journal article" date="2019" name="Int. J. Syst. Evol. Microbiol.">
        <title>The Global Catalogue of Microorganisms (GCM) 10K type strain sequencing project: providing services to taxonomists for standard genome sequencing and annotation.</title>
        <authorList>
            <consortium name="The Broad Institute Genomics Platform"/>
            <consortium name="The Broad Institute Genome Sequencing Center for Infectious Disease"/>
            <person name="Wu L."/>
            <person name="Ma J."/>
        </authorList>
    </citation>
    <scope>NUCLEOTIDE SEQUENCE [LARGE SCALE GENOMIC DNA]</scope>
    <source>
        <strain evidence="3">CGMCC 1.12859</strain>
    </source>
</reference>
<feature type="compositionally biased region" description="Gly residues" evidence="1">
    <location>
        <begin position="1"/>
        <end position="12"/>
    </location>
</feature>
<keyword evidence="3" id="KW-1185">Reference proteome</keyword>
<gene>
    <name evidence="2" type="ORF">ACFQMG_21035</name>
</gene>